<name>A0AAE0HPX5_9PEZI</name>
<evidence type="ECO:0000256" key="2">
    <source>
        <dbReference type="SAM" id="Phobius"/>
    </source>
</evidence>
<dbReference type="Proteomes" id="UP001278766">
    <property type="component" value="Unassembled WGS sequence"/>
</dbReference>
<comment type="caution">
    <text evidence="3">The sequence shown here is derived from an EMBL/GenBank/DDBJ whole genome shotgun (WGS) entry which is preliminary data.</text>
</comment>
<gene>
    <name evidence="3" type="ORF">B0H64DRAFT_9317</name>
</gene>
<evidence type="ECO:0000313" key="3">
    <source>
        <dbReference type="EMBL" id="KAK3300207.1"/>
    </source>
</evidence>
<protein>
    <submittedName>
        <fullName evidence="3">Uncharacterized protein</fullName>
    </submittedName>
</protein>
<dbReference type="EMBL" id="JAUEPN010000001">
    <property type="protein sequence ID" value="KAK3300207.1"/>
    <property type="molecule type" value="Genomic_DNA"/>
</dbReference>
<sequence>MNTHSNWAAMDCLLGPVPGIAGLGASILRHRGLPRPNPNQSIACFMLTGMQCLNAAIGNVLVWKLVVTMMKNLTRDVEARWTESGLSLRRCHGGRIGGDLVRCPQPRSRRARKGRESRKKPKEKVS</sequence>
<reference evidence="3" key="2">
    <citation type="submission" date="2023-06" db="EMBL/GenBank/DDBJ databases">
        <authorList>
            <consortium name="Lawrence Berkeley National Laboratory"/>
            <person name="Haridas S."/>
            <person name="Hensen N."/>
            <person name="Bonometti L."/>
            <person name="Westerberg I."/>
            <person name="Brannstrom I.O."/>
            <person name="Guillou S."/>
            <person name="Cros-Aarteil S."/>
            <person name="Calhoun S."/>
            <person name="Kuo A."/>
            <person name="Mondo S."/>
            <person name="Pangilinan J."/>
            <person name="Riley R."/>
            <person name="Labutti K."/>
            <person name="Andreopoulos B."/>
            <person name="Lipzen A."/>
            <person name="Chen C."/>
            <person name="Yanf M."/>
            <person name="Daum C."/>
            <person name="Ng V."/>
            <person name="Clum A."/>
            <person name="Steindorff A."/>
            <person name="Ohm R."/>
            <person name="Martin F."/>
            <person name="Silar P."/>
            <person name="Natvig D."/>
            <person name="Lalanne C."/>
            <person name="Gautier V."/>
            <person name="Ament-Velasquez S.L."/>
            <person name="Kruys A."/>
            <person name="Hutchinson M.I."/>
            <person name="Powell A.J."/>
            <person name="Barry K."/>
            <person name="Miller A.N."/>
            <person name="Grigoriev I.V."/>
            <person name="Debuchy R."/>
            <person name="Gladieux P."/>
            <person name="Thoren M.H."/>
            <person name="Johannesson H."/>
        </authorList>
    </citation>
    <scope>NUCLEOTIDE SEQUENCE</scope>
    <source>
        <strain evidence="3">CBS 168.71</strain>
    </source>
</reference>
<feature type="transmembrane region" description="Helical" evidence="2">
    <location>
        <begin position="7"/>
        <end position="28"/>
    </location>
</feature>
<evidence type="ECO:0000256" key="1">
    <source>
        <dbReference type="SAM" id="MobiDB-lite"/>
    </source>
</evidence>
<keyword evidence="4" id="KW-1185">Reference proteome</keyword>
<evidence type="ECO:0000313" key="4">
    <source>
        <dbReference type="Proteomes" id="UP001278766"/>
    </source>
</evidence>
<keyword evidence="2" id="KW-1133">Transmembrane helix</keyword>
<keyword evidence="2" id="KW-0812">Transmembrane</keyword>
<feature type="compositionally biased region" description="Basic residues" evidence="1">
    <location>
        <begin position="107"/>
        <end position="126"/>
    </location>
</feature>
<keyword evidence="2" id="KW-0472">Membrane</keyword>
<proteinExistence type="predicted"/>
<dbReference type="GeneID" id="87845930"/>
<accession>A0AAE0HPX5</accession>
<dbReference type="RefSeq" id="XP_062663721.1">
    <property type="nucleotide sequence ID" value="XM_062808982.1"/>
</dbReference>
<organism evidence="3 4">
    <name type="scientific">Chaetomium fimeti</name>
    <dbReference type="NCBI Taxonomy" id="1854472"/>
    <lineage>
        <taxon>Eukaryota</taxon>
        <taxon>Fungi</taxon>
        <taxon>Dikarya</taxon>
        <taxon>Ascomycota</taxon>
        <taxon>Pezizomycotina</taxon>
        <taxon>Sordariomycetes</taxon>
        <taxon>Sordariomycetidae</taxon>
        <taxon>Sordariales</taxon>
        <taxon>Chaetomiaceae</taxon>
        <taxon>Chaetomium</taxon>
    </lineage>
</organism>
<feature type="region of interest" description="Disordered" evidence="1">
    <location>
        <begin position="99"/>
        <end position="126"/>
    </location>
</feature>
<feature type="transmembrane region" description="Helical" evidence="2">
    <location>
        <begin position="40"/>
        <end position="63"/>
    </location>
</feature>
<reference evidence="3" key="1">
    <citation type="journal article" date="2023" name="Mol. Phylogenet. Evol.">
        <title>Genome-scale phylogeny and comparative genomics of the fungal order Sordariales.</title>
        <authorList>
            <person name="Hensen N."/>
            <person name="Bonometti L."/>
            <person name="Westerberg I."/>
            <person name="Brannstrom I.O."/>
            <person name="Guillou S."/>
            <person name="Cros-Aarteil S."/>
            <person name="Calhoun S."/>
            <person name="Haridas S."/>
            <person name="Kuo A."/>
            <person name="Mondo S."/>
            <person name="Pangilinan J."/>
            <person name="Riley R."/>
            <person name="LaButti K."/>
            <person name="Andreopoulos B."/>
            <person name="Lipzen A."/>
            <person name="Chen C."/>
            <person name="Yan M."/>
            <person name="Daum C."/>
            <person name="Ng V."/>
            <person name="Clum A."/>
            <person name="Steindorff A."/>
            <person name="Ohm R.A."/>
            <person name="Martin F."/>
            <person name="Silar P."/>
            <person name="Natvig D.O."/>
            <person name="Lalanne C."/>
            <person name="Gautier V."/>
            <person name="Ament-Velasquez S.L."/>
            <person name="Kruys A."/>
            <person name="Hutchinson M.I."/>
            <person name="Powell A.J."/>
            <person name="Barry K."/>
            <person name="Miller A.N."/>
            <person name="Grigoriev I.V."/>
            <person name="Debuchy R."/>
            <person name="Gladieux P."/>
            <person name="Hiltunen Thoren M."/>
            <person name="Johannesson H."/>
        </authorList>
    </citation>
    <scope>NUCLEOTIDE SEQUENCE</scope>
    <source>
        <strain evidence="3">CBS 168.71</strain>
    </source>
</reference>
<dbReference type="AlphaFoldDB" id="A0AAE0HPX5"/>